<evidence type="ECO:0000313" key="1">
    <source>
        <dbReference type="EMBL" id="KAI8005951.1"/>
    </source>
</evidence>
<protein>
    <submittedName>
        <fullName evidence="1">Plant-specific TFIIB-related protein PTF2</fullName>
    </submittedName>
</protein>
<evidence type="ECO:0000313" key="2">
    <source>
        <dbReference type="Proteomes" id="UP001060215"/>
    </source>
</evidence>
<organism evidence="1 2">
    <name type="scientific">Camellia lanceoleosa</name>
    <dbReference type="NCBI Taxonomy" id="1840588"/>
    <lineage>
        <taxon>Eukaryota</taxon>
        <taxon>Viridiplantae</taxon>
        <taxon>Streptophyta</taxon>
        <taxon>Embryophyta</taxon>
        <taxon>Tracheophyta</taxon>
        <taxon>Spermatophyta</taxon>
        <taxon>Magnoliopsida</taxon>
        <taxon>eudicotyledons</taxon>
        <taxon>Gunneridae</taxon>
        <taxon>Pentapetalae</taxon>
        <taxon>asterids</taxon>
        <taxon>Ericales</taxon>
        <taxon>Theaceae</taxon>
        <taxon>Camellia</taxon>
    </lineage>
</organism>
<sequence length="107" mass="12189">MCPPNANSGDRDDDLCILECLNGGNKRRRKKMAIVVDWEDFIIETLLLHREELEEIEKGHYSTLLDLHVFNSGSVLNSYSVLRFTISHIIYPPDAANVSQIKIVSVF</sequence>
<reference evidence="1 2" key="1">
    <citation type="journal article" date="2022" name="Plant J.">
        <title>Chromosome-level genome of Camellia lanceoleosa provides a valuable resource for understanding genome evolution and self-incompatibility.</title>
        <authorList>
            <person name="Gong W."/>
            <person name="Xiao S."/>
            <person name="Wang L."/>
            <person name="Liao Z."/>
            <person name="Chang Y."/>
            <person name="Mo W."/>
            <person name="Hu G."/>
            <person name="Li W."/>
            <person name="Zhao G."/>
            <person name="Zhu H."/>
            <person name="Hu X."/>
            <person name="Ji K."/>
            <person name="Xiang X."/>
            <person name="Song Q."/>
            <person name="Yuan D."/>
            <person name="Jin S."/>
            <person name="Zhang L."/>
        </authorList>
    </citation>
    <scope>NUCLEOTIDE SEQUENCE [LARGE SCALE GENOMIC DNA]</scope>
    <source>
        <strain evidence="1">SQ_2022a</strain>
    </source>
</reference>
<keyword evidence="2" id="KW-1185">Reference proteome</keyword>
<proteinExistence type="predicted"/>
<name>A0ACC0H293_9ERIC</name>
<gene>
    <name evidence="1" type="ORF">LOK49_LG07G01472</name>
</gene>
<comment type="caution">
    <text evidence="1">The sequence shown here is derived from an EMBL/GenBank/DDBJ whole genome shotgun (WGS) entry which is preliminary data.</text>
</comment>
<accession>A0ACC0H293</accession>
<dbReference type="Proteomes" id="UP001060215">
    <property type="component" value="Chromosome 7"/>
</dbReference>
<dbReference type="EMBL" id="CM045764">
    <property type="protein sequence ID" value="KAI8005951.1"/>
    <property type="molecule type" value="Genomic_DNA"/>
</dbReference>